<protein>
    <submittedName>
        <fullName evidence="2">Uncharacterized protein</fullName>
    </submittedName>
</protein>
<evidence type="ECO:0000256" key="1">
    <source>
        <dbReference type="SAM" id="MobiDB-lite"/>
    </source>
</evidence>
<proteinExistence type="predicted"/>
<feature type="region of interest" description="Disordered" evidence="1">
    <location>
        <begin position="1"/>
        <end position="46"/>
    </location>
</feature>
<dbReference type="EMBL" id="JALJOU010000001">
    <property type="protein sequence ID" value="KAK9846532.1"/>
    <property type="molecule type" value="Genomic_DNA"/>
</dbReference>
<evidence type="ECO:0000313" key="3">
    <source>
        <dbReference type="Proteomes" id="UP001445335"/>
    </source>
</evidence>
<keyword evidence="3" id="KW-1185">Reference proteome</keyword>
<name>A0AAW1SLC5_9CHLO</name>
<sequence length="92" mass="9721">MPGEAAFLPGPANACASGARTSTEVMDKSDKPAAVSNPTAADVKTLPNAKEDEGFDYVLDAMNGPDNMKKENADYKPGVGTFLYNFFTGKKN</sequence>
<organism evidence="2 3">
    <name type="scientific">Elliptochloris bilobata</name>
    <dbReference type="NCBI Taxonomy" id="381761"/>
    <lineage>
        <taxon>Eukaryota</taxon>
        <taxon>Viridiplantae</taxon>
        <taxon>Chlorophyta</taxon>
        <taxon>core chlorophytes</taxon>
        <taxon>Trebouxiophyceae</taxon>
        <taxon>Trebouxiophyceae incertae sedis</taxon>
        <taxon>Elliptochloris clade</taxon>
        <taxon>Elliptochloris</taxon>
    </lineage>
</organism>
<accession>A0AAW1SLC5</accession>
<gene>
    <name evidence="2" type="ORF">WJX81_006096</name>
</gene>
<comment type="caution">
    <text evidence="2">The sequence shown here is derived from an EMBL/GenBank/DDBJ whole genome shotgun (WGS) entry which is preliminary data.</text>
</comment>
<evidence type="ECO:0000313" key="2">
    <source>
        <dbReference type="EMBL" id="KAK9846532.1"/>
    </source>
</evidence>
<dbReference type="Proteomes" id="UP001445335">
    <property type="component" value="Unassembled WGS sequence"/>
</dbReference>
<dbReference type="AlphaFoldDB" id="A0AAW1SLC5"/>
<reference evidence="2 3" key="1">
    <citation type="journal article" date="2024" name="Nat. Commun.">
        <title>Phylogenomics reveals the evolutionary origins of lichenization in chlorophyte algae.</title>
        <authorList>
            <person name="Puginier C."/>
            <person name="Libourel C."/>
            <person name="Otte J."/>
            <person name="Skaloud P."/>
            <person name="Haon M."/>
            <person name="Grisel S."/>
            <person name="Petersen M."/>
            <person name="Berrin J.G."/>
            <person name="Delaux P.M."/>
            <person name="Dal Grande F."/>
            <person name="Keller J."/>
        </authorList>
    </citation>
    <scope>NUCLEOTIDE SEQUENCE [LARGE SCALE GENOMIC DNA]</scope>
    <source>
        <strain evidence="2 3">SAG 245.80</strain>
    </source>
</reference>